<keyword evidence="3" id="KW-0238">DNA-binding</keyword>
<dbReference type="FunFam" id="1.10.10.10:FF:000001">
    <property type="entry name" value="LysR family transcriptional regulator"/>
    <property type="match status" value="1"/>
</dbReference>
<evidence type="ECO:0000313" key="7">
    <source>
        <dbReference type="Proteomes" id="UP000241771"/>
    </source>
</evidence>
<dbReference type="PANTHER" id="PTHR30126:SF91">
    <property type="entry name" value="LYSR FAMILY TRANSCRIPTIONAL REGULATOR"/>
    <property type="match status" value="1"/>
</dbReference>
<dbReference type="InterPro" id="IPR005119">
    <property type="entry name" value="LysR_subst-bd"/>
</dbReference>
<dbReference type="InterPro" id="IPR000847">
    <property type="entry name" value="LysR_HTH_N"/>
</dbReference>
<comment type="caution">
    <text evidence="6">The sequence shown here is derived from an EMBL/GenBank/DDBJ whole genome shotgun (WGS) entry which is preliminary data.</text>
</comment>
<comment type="similarity">
    <text evidence="1">Belongs to the LysR transcriptional regulatory family.</text>
</comment>
<evidence type="ECO:0000313" key="6">
    <source>
        <dbReference type="EMBL" id="PSW18333.1"/>
    </source>
</evidence>
<dbReference type="Pfam" id="PF00126">
    <property type="entry name" value="HTH_1"/>
    <property type="match status" value="1"/>
</dbReference>
<evidence type="ECO:0000256" key="3">
    <source>
        <dbReference type="ARBA" id="ARBA00023125"/>
    </source>
</evidence>
<dbReference type="GO" id="GO:0000976">
    <property type="term" value="F:transcription cis-regulatory region binding"/>
    <property type="evidence" value="ECO:0007669"/>
    <property type="project" value="TreeGrafter"/>
</dbReference>
<dbReference type="GO" id="GO:0003700">
    <property type="term" value="F:DNA-binding transcription factor activity"/>
    <property type="evidence" value="ECO:0007669"/>
    <property type="project" value="InterPro"/>
</dbReference>
<dbReference type="RefSeq" id="WP_036817666.1">
    <property type="nucleotide sequence ID" value="NZ_JGVO01000090.1"/>
</dbReference>
<dbReference type="OrthoDB" id="196624at2"/>
<dbReference type="CDD" id="cd05466">
    <property type="entry name" value="PBP2_LTTR_substrate"/>
    <property type="match status" value="1"/>
</dbReference>
<dbReference type="Proteomes" id="UP000241771">
    <property type="component" value="Unassembled WGS sequence"/>
</dbReference>
<dbReference type="InterPro" id="IPR036388">
    <property type="entry name" value="WH-like_DNA-bd_sf"/>
</dbReference>
<dbReference type="Gene3D" id="3.40.190.290">
    <property type="match status" value="1"/>
</dbReference>
<accession>A0A2T3NPY6</accession>
<sequence length="295" mass="33710">MKIQIENIHSFIAAAETGSFSAAGRKINKTQAAISQSIQNLEIDLGYQLFDRTKKYPILTDKGERMYKNAKTMISQYDIFIDKARALYTTENTQVNLGIDPLTCCSKVQDLLIRFSETFDNIEIKLTQQNSQSLIQKLKDKQLDMVLGLFPLNQKKDFHFTTAFSINTMWVASPGFIKKHGSVLSYGDFCNTKLLLPCSDLAHMGLDEIETASHCWNIEDMNTLLNLCKRDMGVTLLPDFVIQKDLAQNNLQRVTLAFNDIEKESWKASMLWSHDMVLSEPYQWLHDQLLAIHSN</sequence>
<keyword evidence="2" id="KW-0805">Transcription regulation</keyword>
<dbReference type="InterPro" id="IPR036390">
    <property type="entry name" value="WH_DNA-bd_sf"/>
</dbReference>
<gene>
    <name evidence="6" type="ORF">C9I98_16665</name>
</gene>
<dbReference type="EMBL" id="PYMA01000011">
    <property type="protein sequence ID" value="PSW18333.1"/>
    <property type="molecule type" value="Genomic_DNA"/>
</dbReference>
<dbReference type="PROSITE" id="PS50931">
    <property type="entry name" value="HTH_LYSR"/>
    <property type="match status" value="1"/>
</dbReference>
<dbReference type="PANTHER" id="PTHR30126">
    <property type="entry name" value="HTH-TYPE TRANSCRIPTIONAL REGULATOR"/>
    <property type="match status" value="1"/>
</dbReference>
<evidence type="ECO:0000256" key="1">
    <source>
        <dbReference type="ARBA" id="ARBA00009437"/>
    </source>
</evidence>
<feature type="domain" description="HTH lysR-type" evidence="5">
    <location>
        <begin position="1"/>
        <end position="60"/>
    </location>
</feature>
<dbReference type="Pfam" id="PF03466">
    <property type="entry name" value="LysR_substrate"/>
    <property type="match status" value="1"/>
</dbReference>
<evidence type="ECO:0000256" key="2">
    <source>
        <dbReference type="ARBA" id="ARBA00023015"/>
    </source>
</evidence>
<protein>
    <submittedName>
        <fullName evidence="6">LysR family transcriptional regulator</fullName>
    </submittedName>
</protein>
<evidence type="ECO:0000256" key="4">
    <source>
        <dbReference type="ARBA" id="ARBA00023163"/>
    </source>
</evidence>
<name>A0A2T3NPY6_9GAMM</name>
<dbReference type="AlphaFoldDB" id="A0A2T3NPY6"/>
<dbReference type="Gene3D" id="1.10.10.10">
    <property type="entry name" value="Winged helix-like DNA-binding domain superfamily/Winged helix DNA-binding domain"/>
    <property type="match status" value="1"/>
</dbReference>
<organism evidence="6 7">
    <name type="scientific">Photobacterium sanctipauli</name>
    <dbReference type="NCBI Taxonomy" id="1342794"/>
    <lineage>
        <taxon>Bacteria</taxon>
        <taxon>Pseudomonadati</taxon>
        <taxon>Pseudomonadota</taxon>
        <taxon>Gammaproteobacteria</taxon>
        <taxon>Vibrionales</taxon>
        <taxon>Vibrionaceae</taxon>
        <taxon>Photobacterium</taxon>
    </lineage>
</organism>
<dbReference type="PRINTS" id="PR00039">
    <property type="entry name" value="HTHLYSR"/>
</dbReference>
<dbReference type="SUPFAM" id="SSF53850">
    <property type="entry name" value="Periplasmic binding protein-like II"/>
    <property type="match status" value="1"/>
</dbReference>
<reference evidence="6 7" key="1">
    <citation type="submission" date="2018-01" db="EMBL/GenBank/DDBJ databases">
        <title>Whole genome sequencing of Histamine producing bacteria.</title>
        <authorList>
            <person name="Butler K."/>
        </authorList>
    </citation>
    <scope>NUCLEOTIDE SEQUENCE [LARGE SCALE GENOMIC DNA]</scope>
    <source>
        <strain evidence="6 7">DSM 100436</strain>
    </source>
</reference>
<proteinExistence type="inferred from homology"/>
<dbReference type="SUPFAM" id="SSF46785">
    <property type="entry name" value="Winged helix' DNA-binding domain"/>
    <property type="match status" value="1"/>
</dbReference>
<keyword evidence="7" id="KW-1185">Reference proteome</keyword>
<evidence type="ECO:0000259" key="5">
    <source>
        <dbReference type="PROSITE" id="PS50931"/>
    </source>
</evidence>
<keyword evidence="4" id="KW-0804">Transcription</keyword>